<evidence type="ECO:0000256" key="6">
    <source>
        <dbReference type="ARBA" id="ARBA00022737"/>
    </source>
</evidence>
<keyword evidence="6" id="KW-0677">Repeat</keyword>
<dbReference type="GO" id="GO:0033557">
    <property type="term" value="C:Slx1-Slx4 complex"/>
    <property type="evidence" value="ECO:0007669"/>
    <property type="project" value="InterPro"/>
</dbReference>
<evidence type="ECO:0000256" key="1">
    <source>
        <dbReference type="ARBA" id="ARBA00004123"/>
    </source>
</evidence>
<dbReference type="Gene3D" id="3.30.710.10">
    <property type="entry name" value="Potassium Channel Kv1.1, Chain A"/>
    <property type="match status" value="1"/>
</dbReference>
<feature type="compositionally biased region" description="Low complexity" evidence="18">
    <location>
        <begin position="345"/>
        <end position="374"/>
    </location>
</feature>
<dbReference type="GO" id="GO:0008270">
    <property type="term" value="F:zinc ion binding"/>
    <property type="evidence" value="ECO:0007669"/>
    <property type="project" value="UniProtKB-KW"/>
</dbReference>
<evidence type="ECO:0000256" key="3">
    <source>
        <dbReference type="ARBA" id="ARBA00022499"/>
    </source>
</evidence>
<sequence length="1636" mass="170385">MDESDEDFKELCASFFQRVRKNGTKDTSGERKRQRASHSARTRSTLPCTKQPAVKSTPAAGPPGRKRPPGSRAPGTKPPAPAPTRGQEHGPASPEDGEGGALAPATPAESRTRLQTGRSQRRPPGPSLLWGGPTAQPLRADGGAGPAADAALQEGRPLPAGARHPLRPPGGGPPGGCSGASRGNPGRAGFERYERAPLPSGAGPFPPCRPRTGAREPARGLARARMSSRSSASAGSGPGLPVTGSDAAGQGGSLEEEELFLCQICQRNLSTMNVTRREQHVNRCLDEAEKTARPLAPQTPECPICGKPLLTPKSRASHLKQCAARMEVGPQLLLQAVRLQNAQPAGAPAAPAPSGSVHPASPHCPLPLAAPSAGSLGGGLKRKAAPGKKEPQKRRRVSRPEAPSEDLLVAMALSRSELEAGPAALRPGCEWLQLGAGASGPVGQAAPRRRRISDRWLCPPEKKSRKKRAVPPPQLLVQDAETTGRQIEDRVARLLAEEAEVASTPPLPAGGRLGEELERASWWLCPPAGKRNPLWEGSALTQAWAPDAFYTASLVPPLEPQRPATVRPLCPGSCLSLSLLAADLGAMVNNPQLSDVQFQTDSGELLHAHKFVLYARCPLLMQHVNSEGFCAAEDGGPPTQRVLLSDVSTEAARAFLHYLYTADTRPPPQLAPDLASLARSPGLLARAGTLLPGGGVLLGLRSRPPGAPYSLAVTRRSPCRFGARELARLCEWAPAAPDTEGSRQEGQGEQDCESRAENFHELLRAVWAGEEEAEAEALPKPGTCQEDAEKVNEAEMEDIYEFTATQRKRRRGAAPGVEEQSGQLADSPGGAQATQTDSPGPGGGQTPGVRSSVRLCSGLPREAQRSHGEEGEEAPPGAPGPASPSEPPRGCRAGREAAAYLLSVDADGGEQPFLLTRGCPQTPQAPSTGEDGSHTGGPRGSGGPPASPCPHRLSKPPPQGASPRWPQPRPPLADGPAQPAPGSPQTPRSPARRRGRHGPSPCAPGCQEGWQQASLLGCRSAGVPVSPQKPLSIDLTQPQPSRTCSRPQSPPARRSRGHEVVILLDSDEEPEPQQPPAQAARDPPEDRKVLEVSTRSCELFPIIDVDADRDASQSPLSREASPRQAADPGSAGVRGPPRPLCGPKSSPGEESSSDASWLVPATPLAVRSHDASSQTQVLGLGSSLAAGPAALLKPSASSGQRGSPEAAVKPPVPSPRTSALGLAPEAPGSPCGGRRLCGSPGSAPPRDRRRTAPLARPLGTRLQHQLRSPPRPSTAHPAPAGEVVEVEDSGDEQERGSRPAHSSPLLDSELPAPVEDGCWHAEPPSPIPIGQLTLEHSGPLGTSSPSSGDCRALPPLGITPIRGSCRRGPWEASPGASPLGGSEQTFLNSALFGVRPLPKRQMVLKLKEIFQYTHQTLGSDAQEGSPPAPEAPHAAGHSEPGAALGPAPRRSRGGARGGAKNKGPQPRQQQPGGGVPAPSTTPAAEAPPGDGDADAGLPASQGAADSSGSSSGSQSSASCEFGLALESAGDEEREEGVRASQAAATEAALRHYIRSRPALYRRVLQYQPLELAELRAGLRQQGVRAAAGALLDFLDAQCITFTTAAARKEQLSRRRRRPAGRTTTGGARPGSAPPRP</sequence>
<comment type="subunit">
    <text evidence="15">Forms a heterodimer with SLX1A/GIYD1. Interacts with ERCC4/XPF; catalytic subunit of the ERCC4-ERCC1 endonuclease. Interacts with MUS81; catalytic subunit of the MUS81-EME1 endonuclease. Interacts with MSH2; component of the MSH2-MSH3 mismatch repair complex. Interacts with TERF2-TERF2IP. Interacts with PLK1 and SLX4IP.</text>
</comment>
<feature type="region of interest" description="Disordered" evidence="18">
    <location>
        <begin position="1020"/>
        <end position="1158"/>
    </location>
</feature>
<dbReference type="GO" id="GO:0004519">
    <property type="term" value="F:endonuclease activity"/>
    <property type="evidence" value="ECO:0007669"/>
    <property type="project" value="UniProtKB-KW"/>
</dbReference>
<feature type="region of interest" description="Disordered" evidence="18">
    <location>
        <begin position="1191"/>
        <end position="1381"/>
    </location>
</feature>
<feature type="compositionally biased region" description="Low complexity" evidence="18">
    <location>
        <begin position="1337"/>
        <end position="1348"/>
    </location>
</feature>
<comment type="similarity">
    <text evidence="2">Belongs to the SLX4 family.</text>
</comment>
<dbReference type="Pfam" id="PF00651">
    <property type="entry name" value="BTB"/>
    <property type="match status" value="1"/>
</dbReference>
<name>A0A8J6DE61_GALPY</name>
<evidence type="ECO:0000256" key="8">
    <source>
        <dbReference type="ARBA" id="ARBA00022771"/>
    </source>
</evidence>
<evidence type="ECO:0000256" key="16">
    <source>
        <dbReference type="ARBA" id="ARBA00076095"/>
    </source>
</evidence>
<evidence type="ECO:0000256" key="15">
    <source>
        <dbReference type="ARBA" id="ARBA00064578"/>
    </source>
</evidence>
<keyword evidence="5" id="KW-0479">Metal-binding</keyword>
<feature type="compositionally biased region" description="Low complexity" evidence="18">
    <location>
        <begin position="1431"/>
        <end position="1448"/>
    </location>
</feature>
<feature type="region of interest" description="Disordered" evidence="18">
    <location>
        <begin position="345"/>
        <end position="403"/>
    </location>
</feature>
<keyword evidence="21" id="KW-0378">Hydrolase</keyword>
<dbReference type="Pfam" id="PF09494">
    <property type="entry name" value="Slx4"/>
    <property type="match status" value="1"/>
</dbReference>
<dbReference type="InterPro" id="IPR011333">
    <property type="entry name" value="SKP1/BTB/POZ_sf"/>
</dbReference>
<evidence type="ECO:0000259" key="20">
    <source>
        <dbReference type="PROSITE" id="PS51908"/>
    </source>
</evidence>
<evidence type="ECO:0000256" key="17">
    <source>
        <dbReference type="PROSITE-ProRule" id="PRU01256"/>
    </source>
</evidence>
<dbReference type="PANTHER" id="PTHR21541:SF3">
    <property type="entry name" value="STRUCTURE-SPECIFIC ENDONUCLEASE SUBUNIT SLX4"/>
    <property type="match status" value="1"/>
</dbReference>
<dbReference type="GO" id="GO:0006260">
    <property type="term" value="P:DNA replication"/>
    <property type="evidence" value="ECO:0007669"/>
    <property type="project" value="InterPro"/>
</dbReference>
<feature type="compositionally biased region" description="Pro residues" evidence="18">
    <location>
        <begin position="955"/>
        <end position="984"/>
    </location>
</feature>
<feature type="compositionally biased region" description="Low complexity" evidence="18">
    <location>
        <begin position="219"/>
        <end position="235"/>
    </location>
</feature>
<evidence type="ECO:0000313" key="21">
    <source>
        <dbReference type="EMBL" id="KAG8506452.1"/>
    </source>
</evidence>
<dbReference type="FunFam" id="3.30.710.10:FF:000116">
    <property type="entry name" value="SLX4 structure-specific endonuclease subunit"/>
    <property type="match status" value="1"/>
</dbReference>
<keyword evidence="12 17" id="KW-0234">DNA repair</keyword>
<keyword evidence="3" id="KW-1017">Isopeptide bond</keyword>
<evidence type="ECO:0000256" key="10">
    <source>
        <dbReference type="ARBA" id="ARBA00022843"/>
    </source>
</evidence>
<evidence type="ECO:0000256" key="7">
    <source>
        <dbReference type="ARBA" id="ARBA00022763"/>
    </source>
</evidence>
<feature type="region of interest" description="Disordered" evidence="18">
    <location>
        <begin position="438"/>
        <end position="475"/>
    </location>
</feature>
<evidence type="ECO:0000256" key="13">
    <source>
        <dbReference type="ARBA" id="ARBA00023242"/>
    </source>
</evidence>
<feature type="compositionally biased region" description="Low complexity" evidence="18">
    <location>
        <begin position="1620"/>
        <end position="1630"/>
    </location>
</feature>
<keyword evidence="8 17" id="KW-0863">Zinc-finger</keyword>
<keyword evidence="21" id="KW-0255">Endonuclease</keyword>
<keyword evidence="13" id="KW-0539">Nucleus</keyword>
<accession>A0A8J6DE61</accession>
<proteinExistence type="inferred from homology"/>
<comment type="subcellular location">
    <subcellularLocation>
        <location evidence="1">Nucleus</location>
    </subcellularLocation>
</comment>
<feature type="compositionally biased region" description="Basic residues" evidence="18">
    <location>
        <begin position="32"/>
        <end position="41"/>
    </location>
</feature>
<feature type="domain" description="UBZ4-type" evidence="20">
    <location>
        <begin position="259"/>
        <end position="289"/>
    </location>
</feature>
<feature type="region of interest" description="Disordered" evidence="18">
    <location>
        <begin position="736"/>
        <end position="755"/>
    </location>
</feature>
<feature type="compositionally biased region" description="Pro residues" evidence="18">
    <location>
        <begin position="876"/>
        <end position="887"/>
    </location>
</feature>
<feature type="region of interest" description="Disordered" evidence="18">
    <location>
        <begin position="910"/>
        <end position="1008"/>
    </location>
</feature>
<dbReference type="Proteomes" id="UP000700334">
    <property type="component" value="Unassembled WGS sequence"/>
</dbReference>
<dbReference type="GO" id="GO:0003677">
    <property type="term" value="F:DNA binding"/>
    <property type="evidence" value="ECO:0007669"/>
    <property type="project" value="InterPro"/>
</dbReference>
<feature type="compositionally biased region" description="Polar residues" evidence="18">
    <location>
        <begin position="1034"/>
        <end position="1044"/>
    </location>
</feature>
<gene>
    <name evidence="21" type="ORF">J0S82_010369</name>
</gene>
<dbReference type="InterPro" id="IPR000210">
    <property type="entry name" value="BTB/POZ_dom"/>
</dbReference>
<keyword evidence="7 17" id="KW-0227">DNA damage</keyword>
<dbReference type="GO" id="GO:0006281">
    <property type="term" value="P:DNA repair"/>
    <property type="evidence" value="ECO:0007669"/>
    <property type="project" value="UniProtKB-KW"/>
</dbReference>
<protein>
    <recommendedName>
        <fullName evidence="14">Structure-specific endonuclease subunit SLX4</fullName>
    </recommendedName>
    <alternativeName>
        <fullName evidence="16">BTB/POZ domain-containing protein 12</fullName>
    </alternativeName>
</protein>
<feature type="compositionally biased region" description="Gly residues" evidence="18">
    <location>
        <begin position="934"/>
        <end position="943"/>
    </location>
</feature>
<dbReference type="OrthoDB" id="5576441at2759"/>
<evidence type="ECO:0000313" key="22">
    <source>
        <dbReference type="Proteomes" id="UP000700334"/>
    </source>
</evidence>
<keyword evidence="9" id="KW-0862">Zinc</keyword>
<keyword evidence="21" id="KW-0540">Nuclease</keyword>
<feature type="region of interest" description="Disordered" evidence="18">
    <location>
        <begin position="1416"/>
        <end position="1521"/>
    </location>
</feature>
<feature type="compositionally biased region" description="Low complexity" evidence="18">
    <location>
        <begin position="146"/>
        <end position="163"/>
    </location>
</feature>
<keyword evidence="10" id="KW-0832">Ubl conjugation</keyword>
<keyword evidence="22" id="KW-1185">Reference proteome</keyword>
<dbReference type="GO" id="GO:0000712">
    <property type="term" value="P:resolution of meiotic recombination intermediates"/>
    <property type="evidence" value="ECO:0007669"/>
    <property type="project" value="TreeGrafter"/>
</dbReference>
<comment type="caution">
    <text evidence="21">The sequence shown here is derived from an EMBL/GenBank/DDBJ whole genome shotgun (WGS) entry which is preliminary data.</text>
</comment>
<feature type="domain" description="BTB" evidence="19">
    <location>
        <begin position="594"/>
        <end position="668"/>
    </location>
</feature>
<evidence type="ECO:0000256" key="4">
    <source>
        <dbReference type="ARBA" id="ARBA00022553"/>
    </source>
</evidence>
<evidence type="ECO:0000256" key="12">
    <source>
        <dbReference type="ARBA" id="ARBA00023204"/>
    </source>
</evidence>
<dbReference type="PROSITE" id="PS50097">
    <property type="entry name" value="BTB"/>
    <property type="match status" value="1"/>
</dbReference>
<feature type="region of interest" description="Disordered" evidence="18">
    <location>
        <begin position="16"/>
        <end position="251"/>
    </location>
</feature>
<feature type="compositionally biased region" description="Basic residues" evidence="18">
    <location>
        <begin position="380"/>
        <end position="397"/>
    </location>
</feature>
<dbReference type="GO" id="GO:0032206">
    <property type="term" value="P:positive regulation of telomere maintenance"/>
    <property type="evidence" value="ECO:0007669"/>
    <property type="project" value="UniProtKB-ARBA"/>
</dbReference>
<keyword evidence="11" id="KW-0233">DNA recombination</keyword>
<evidence type="ECO:0000256" key="5">
    <source>
        <dbReference type="ARBA" id="ARBA00022723"/>
    </source>
</evidence>
<dbReference type="EMBL" id="JAGFMF010012160">
    <property type="protein sequence ID" value="KAG8506452.1"/>
    <property type="molecule type" value="Genomic_DNA"/>
</dbReference>
<evidence type="ECO:0000256" key="9">
    <source>
        <dbReference type="ARBA" id="ARBA00022833"/>
    </source>
</evidence>
<dbReference type="PROSITE" id="PS51908">
    <property type="entry name" value="ZF_UBZ4"/>
    <property type="match status" value="1"/>
</dbReference>
<keyword evidence="4" id="KW-0597">Phosphoprotein</keyword>
<evidence type="ECO:0000256" key="14">
    <source>
        <dbReference type="ARBA" id="ARBA00029496"/>
    </source>
</evidence>
<dbReference type="SUPFAM" id="SSF54695">
    <property type="entry name" value="POZ domain"/>
    <property type="match status" value="1"/>
</dbReference>
<feature type="region of interest" description="Disordered" evidence="18">
    <location>
        <begin position="803"/>
        <end position="896"/>
    </location>
</feature>
<evidence type="ECO:0000256" key="2">
    <source>
        <dbReference type="ARBA" id="ARBA00006661"/>
    </source>
</evidence>
<dbReference type="PANTHER" id="PTHR21541">
    <property type="entry name" value="BTB POZ DOMAIN CONTAINING 12"/>
    <property type="match status" value="1"/>
</dbReference>
<dbReference type="InterPro" id="IPR018574">
    <property type="entry name" value="Structure-sp_endonuc_su_Slx4"/>
</dbReference>
<feature type="compositionally biased region" description="Low complexity" evidence="18">
    <location>
        <begin position="1463"/>
        <end position="1518"/>
    </location>
</feature>
<feature type="region of interest" description="Disordered" evidence="18">
    <location>
        <begin position="1609"/>
        <end position="1636"/>
    </location>
</feature>
<organism evidence="21 22">
    <name type="scientific">Galemys pyrenaicus</name>
    <name type="common">Iberian desman</name>
    <name type="synonym">Pyrenean desman</name>
    <dbReference type="NCBI Taxonomy" id="202257"/>
    <lineage>
        <taxon>Eukaryota</taxon>
        <taxon>Metazoa</taxon>
        <taxon>Chordata</taxon>
        <taxon>Craniata</taxon>
        <taxon>Vertebrata</taxon>
        <taxon>Euteleostomi</taxon>
        <taxon>Mammalia</taxon>
        <taxon>Eutheria</taxon>
        <taxon>Laurasiatheria</taxon>
        <taxon>Eulipotyphla</taxon>
        <taxon>Talpidae</taxon>
        <taxon>Galemys</taxon>
    </lineage>
</organism>
<dbReference type="GO" id="GO:0090656">
    <property type="term" value="P:t-circle formation"/>
    <property type="evidence" value="ECO:0007669"/>
    <property type="project" value="UniProtKB-ARBA"/>
</dbReference>
<evidence type="ECO:0000256" key="11">
    <source>
        <dbReference type="ARBA" id="ARBA00023172"/>
    </source>
</evidence>
<reference evidence="21" key="1">
    <citation type="journal article" date="2021" name="Evol. Appl.">
        <title>The genome of the Pyrenean desman and the effects of bottlenecks and inbreeding on the genomic landscape of an endangered species.</title>
        <authorList>
            <person name="Escoda L."/>
            <person name="Castresana J."/>
        </authorList>
    </citation>
    <scope>NUCLEOTIDE SEQUENCE</scope>
    <source>
        <strain evidence="21">IBE-C5619</strain>
    </source>
</reference>
<evidence type="ECO:0000256" key="18">
    <source>
        <dbReference type="SAM" id="MobiDB-lite"/>
    </source>
</evidence>
<dbReference type="InterPro" id="IPR006642">
    <property type="entry name" value="Rad18_UBZ4"/>
</dbReference>
<evidence type="ECO:0000259" key="19">
    <source>
        <dbReference type="PROSITE" id="PS50097"/>
    </source>
</evidence>